<accession>B2FUL7</accession>
<organism evidence="1 2">
    <name type="scientific">Stenotrophomonas maltophilia (strain K279a)</name>
    <dbReference type="NCBI Taxonomy" id="522373"/>
    <lineage>
        <taxon>Bacteria</taxon>
        <taxon>Pseudomonadati</taxon>
        <taxon>Pseudomonadota</taxon>
        <taxon>Gammaproteobacteria</taxon>
        <taxon>Lysobacterales</taxon>
        <taxon>Lysobacteraceae</taxon>
        <taxon>Stenotrophomonas</taxon>
        <taxon>Stenotrophomonas maltophilia group</taxon>
    </lineage>
</organism>
<proteinExistence type="predicted"/>
<reference evidence="1 2" key="1">
    <citation type="journal article" date="2008" name="Genome Biol.">
        <title>The complete genome, comparative and functional analysis of Stenotrophomonas maltophilia reveals an organism heavily shielded by drug resistance determinants.</title>
        <authorList>
            <person name="Crossman L.C."/>
            <person name="Gould V.C."/>
            <person name="Dow J.M."/>
            <person name="Vernikos G.S."/>
            <person name="Okazaki A."/>
            <person name="Sebaihia M."/>
            <person name="Saunders D."/>
            <person name="Arrowsmith C."/>
            <person name="Carver T."/>
            <person name="Peters N."/>
            <person name="Adlem E."/>
            <person name="Kerhornou A."/>
            <person name="Lord A."/>
            <person name="Murphy L."/>
            <person name="Seeger K."/>
            <person name="Squares R."/>
            <person name="Rutter S."/>
            <person name="Quail M.A."/>
            <person name="Rajandream M.A."/>
            <person name="Harris D."/>
            <person name="Churcher C."/>
            <person name="Bentley S.D."/>
            <person name="Parkhill J."/>
            <person name="Thomson N.R."/>
            <person name="Avison M.B."/>
        </authorList>
    </citation>
    <scope>NUCLEOTIDE SEQUENCE [LARGE SCALE GENOMIC DNA]</scope>
    <source>
        <strain evidence="1 2">K279a</strain>
    </source>
</reference>
<dbReference type="AlphaFoldDB" id="B2FUL7"/>
<evidence type="ECO:0000313" key="1">
    <source>
        <dbReference type="EMBL" id="CAQ46246.1"/>
    </source>
</evidence>
<dbReference type="InterPro" id="IPR003749">
    <property type="entry name" value="ThiS/MoaD-like"/>
</dbReference>
<dbReference type="CDD" id="cd17040">
    <property type="entry name" value="Ubl_MoaD_like"/>
    <property type="match status" value="1"/>
</dbReference>
<dbReference type="InterPro" id="IPR016155">
    <property type="entry name" value="Mopterin_synth/thiamin_S_b"/>
</dbReference>
<dbReference type="eggNOG" id="COG1977">
    <property type="taxonomic scope" value="Bacteria"/>
</dbReference>
<name>B2FUL7_STRMK</name>
<keyword evidence="2" id="KW-1185">Reference proteome</keyword>
<dbReference type="KEGG" id="sml:Smlt2779"/>
<dbReference type="Proteomes" id="UP000008840">
    <property type="component" value="Chromosome"/>
</dbReference>
<dbReference type="EnsemblBacteria" id="CAQ46246">
    <property type="protein sequence ID" value="CAQ46246"/>
    <property type="gene ID" value="Smlt2779"/>
</dbReference>
<gene>
    <name evidence="1" type="primary">moaD</name>
    <name evidence="1" type="ordered locus">Smlt2779</name>
</gene>
<evidence type="ECO:0000313" key="2">
    <source>
        <dbReference type="Proteomes" id="UP000008840"/>
    </source>
</evidence>
<dbReference type="InterPro" id="IPR012675">
    <property type="entry name" value="Beta-grasp_dom_sf"/>
</dbReference>
<dbReference type="HOGENOM" id="CLU_2491791_0_0_6"/>
<dbReference type="SUPFAM" id="SSF54285">
    <property type="entry name" value="MoaD/ThiS"/>
    <property type="match status" value="1"/>
</dbReference>
<dbReference type="EMBL" id="AM743169">
    <property type="protein sequence ID" value="CAQ46246.1"/>
    <property type="molecule type" value="Genomic_DNA"/>
</dbReference>
<protein>
    <submittedName>
        <fullName evidence="1">Molybdopterin converting factor subunit 1</fullName>
    </submittedName>
</protein>
<sequence>MMKQVNLQLFGAFSDLDASREIAVDVAGGTVADLRQALRELLPLRWPGFRAGLLDYSAFADQQRVLRDHEALPDDGRVAILPPVSGG</sequence>
<dbReference type="Pfam" id="PF02597">
    <property type="entry name" value="ThiS"/>
    <property type="match status" value="1"/>
</dbReference>
<dbReference type="Gene3D" id="3.10.20.30">
    <property type="match status" value="1"/>
</dbReference>